<organism evidence="1 2">
    <name type="scientific">Elysia marginata</name>
    <dbReference type="NCBI Taxonomy" id="1093978"/>
    <lineage>
        <taxon>Eukaryota</taxon>
        <taxon>Metazoa</taxon>
        <taxon>Spiralia</taxon>
        <taxon>Lophotrochozoa</taxon>
        <taxon>Mollusca</taxon>
        <taxon>Gastropoda</taxon>
        <taxon>Heterobranchia</taxon>
        <taxon>Euthyneura</taxon>
        <taxon>Panpulmonata</taxon>
        <taxon>Sacoglossa</taxon>
        <taxon>Placobranchoidea</taxon>
        <taxon>Plakobranchidae</taxon>
        <taxon>Elysia</taxon>
    </lineage>
</organism>
<evidence type="ECO:0000313" key="1">
    <source>
        <dbReference type="EMBL" id="GFS14045.1"/>
    </source>
</evidence>
<accession>A0AAV4IWP7</accession>
<protein>
    <recommendedName>
        <fullName evidence="3">Sema domain-containing protein</fullName>
    </recommendedName>
</protein>
<dbReference type="Proteomes" id="UP000762676">
    <property type="component" value="Unassembled WGS sequence"/>
</dbReference>
<name>A0AAV4IWP7_9GAST</name>
<dbReference type="EMBL" id="BMAT01009804">
    <property type="protein sequence ID" value="GFS14045.1"/>
    <property type="molecule type" value="Genomic_DNA"/>
</dbReference>
<dbReference type="AlphaFoldDB" id="A0AAV4IWP7"/>
<evidence type="ECO:0000313" key="2">
    <source>
        <dbReference type="Proteomes" id="UP000762676"/>
    </source>
</evidence>
<comment type="caution">
    <text evidence="1">The sequence shown here is derived from an EMBL/GenBank/DDBJ whole genome shotgun (WGS) entry which is preliminary data.</text>
</comment>
<keyword evidence="2" id="KW-1185">Reference proteome</keyword>
<gene>
    <name evidence="1" type="ORF">ElyMa_004898200</name>
</gene>
<sequence length="123" mass="13601">MGMAAESRGCVLVSGSFRFRRMLSTAVLLLAGLVLVGDFVAVSSALDASYVSAVFETPYNNGSFRQLTVNKQTQDVYIGAVDYIYKTFFMGTVRSLKTGSERDRLAKAKVEEGRWIGNLWRVD</sequence>
<reference evidence="1 2" key="1">
    <citation type="journal article" date="2021" name="Elife">
        <title>Chloroplast acquisition without the gene transfer in kleptoplastic sea slugs, Plakobranchus ocellatus.</title>
        <authorList>
            <person name="Maeda T."/>
            <person name="Takahashi S."/>
            <person name="Yoshida T."/>
            <person name="Shimamura S."/>
            <person name="Takaki Y."/>
            <person name="Nagai Y."/>
            <person name="Toyoda A."/>
            <person name="Suzuki Y."/>
            <person name="Arimoto A."/>
            <person name="Ishii H."/>
            <person name="Satoh N."/>
            <person name="Nishiyama T."/>
            <person name="Hasebe M."/>
            <person name="Maruyama T."/>
            <person name="Minagawa J."/>
            <person name="Obokata J."/>
            <person name="Shigenobu S."/>
        </authorList>
    </citation>
    <scope>NUCLEOTIDE SEQUENCE [LARGE SCALE GENOMIC DNA]</scope>
</reference>
<evidence type="ECO:0008006" key="3">
    <source>
        <dbReference type="Google" id="ProtNLM"/>
    </source>
</evidence>
<proteinExistence type="predicted"/>